<keyword evidence="1" id="KW-0812">Transmembrane</keyword>
<keyword evidence="1" id="KW-1133">Transmembrane helix</keyword>
<evidence type="ECO:0000256" key="1">
    <source>
        <dbReference type="SAM" id="Phobius"/>
    </source>
</evidence>
<proteinExistence type="predicted"/>
<feature type="transmembrane region" description="Helical" evidence="1">
    <location>
        <begin position="182"/>
        <end position="203"/>
    </location>
</feature>
<dbReference type="RefSeq" id="WP_190578741.1">
    <property type="nucleotide sequence ID" value="NZ_CAWPQU010000014.1"/>
</dbReference>
<evidence type="ECO:0000313" key="2">
    <source>
        <dbReference type="EMBL" id="MBD2317943.1"/>
    </source>
</evidence>
<keyword evidence="1" id="KW-0472">Membrane</keyword>
<evidence type="ECO:0000313" key="3">
    <source>
        <dbReference type="Proteomes" id="UP000618445"/>
    </source>
</evidence>
<organism evidence="2 3">
    <name type="scientific">Phormidium tenue FACHB-1050</name>
    <dbReference type="NCBI Taxonomy" id="2692857"/>
    <lineage>
        <taxon>Bacteria</taxon>
        <taxon>Bacillati</taxon>
        <taxon>Cyanobacteriota</taxon>
        <taxon>Cyanophyceae</taxon>
        <taxon>Oscillatoriophycideae</taxon>
        <taxon>Oscillatoriales</taxon>
        <taxon>Oscillatoriaceae</taxon>
        <taxon>Phormidium</taxon>
    </lineage>
</organism>
<comment type="caution">
    <text evidence="2">The sequence shown here is derived from an EMBL/GenBank/DDBJ whole genome shotgun (WGS) entry which is preliminary data.</text>
</comment>
<accession>A0ABR8CB04</accession>
<keyword evidence="3" id="KW-1185">Reference proteome</keyword>
<dbReference type="Proteomes" id="UP000618445">
    <property type="component" value="Unassembled WGS sequence"/>
</dbReference>
<protein>
    <submittedName>
        <fullName evidence="2">Uncharacterized protein</fullName>
    </submittedName>
</protein>
<dbReference type="EMBL" id="JACJQY010000021">
    <property type="protein sequence ID" value="MBD2317943.1"/>
    <property type="molecule type" value="Genomic_DNA"/>
</dbReference>
<reference evidence="2 3" key="1">
    <citation type="journal article" date="2020" name="ISME J.">
        <title>Comparative genomics reveals insights into cyanobacterial evolution and habitat adaptation.</title>
        <authorList>
            <person name="Chen M.Y."/>
            <person name="Teng W.K."/>
            <person name="Zhao L."/>
            <person name="Hu C.X."/>
            <person name="Zhou Y.K."/>
            <person name="Han B.P."/>
            <person name="Song L.R."/>
            <person name="Shu W.S."/>
        </authorList>
    </citation>
    <scope>NUCLEOTIDE SEQUENCE [LARGE SCALE GENOMIC DNA]</scope>
    <source>
        <strain evidence="2 3">FACHB-1050</strain>
    </source>
</reference>
<gene>
    <name evidence="2" type="ORF">H6G05_13945</name>
</gene>
<name>A0ABR8CB04_9CYAN</name>
<sequence>MNIFQRMGQGVTHWAYQLGHSTSDAFHNSVEATENAFNYIKSTVDDAINTGQTEIARAIAGKKAEEFSEIIESIRTLWPEIESDLGSQLVLLNEAASYRAVSYINPTLAQSSYQPHHQSEIVDVMTKFANLPGMHALLAQCYNLGMKSWGLEFAGDAGLILSGSFASGVYADILNPSECQTVAVFGVGIGITVGAGLGGVFVLNKSPAKQCTGSSFSVVVEAIYGGGAESEIEFDLPDFSFSGIAFAPKAGIEINISAGASYTIKS</sequence>